<dbReference type="AlphaFoldDB" id="A0AAD8EWD5"/>
<evidence type="ECO:0000313" key="3">
    <source>
        <dbReference type="EMBL" id="KAK0042887.1"/>
    </source>
</evidence>
<evidence type="ECO:0008006" key="5">
    <source>
        <dbReference type="Google" id="ProtNLM"/>
    </source>
</evidence>
<evidence type="ECO:0000313" key="4">
    <source>
        <dbReference type="Proteomes" id="UP001233172"/>
    </source>
</evidence>
<evidence type="ECO:0000256" key="1">
    <source>
        <dbReference type="SAM" id="Phobius"/>
    </source>
</evidence>
<keyword evidence="1" id="KW-0472">Membrane</keyword>
<keyword evidence="1" id="KW-1133">Transmembrane helix</keyword>
<feature type="transmembrane region" description="Helical" evidence="1">
    <location>
        <begin position="59"/>
        <end position="80"/>
    </location>
</feature>
<gene>
    <name evidence="3" type="ORF">Bpfe_027643</name>
</gene>
<protein>
    <recommendedName>
        <fullName evidence="5">Cysteine and tyrosine-rich protein 1</fullName>
    </recommendedName>
</protein>
<dbReference type="EMBL" id="JASAOG010000229">
    <property type="protein sequence ID" value="KAK0042887.1"/>
    <property type="molecule type" value="Genomic_DNA"/>
</dbReference>
<sequence>MKSFTVLIVLMFGVGAVLGEMCTWYPTLSYSTSEYCVWGCCYTYSYPCCEAPIYSGTPFIVGMSVSGGIVVLAVIVAVCVRQRRRVVTSVQYSSPGTQNVFSTSTSTSVTSGYSNPGFVRTY</sequence>
<keyword evidence="2" id="KW-0732">Signal</keyword>
<organism evidence="3 4">
    <name type="scientific">Biomphalaria pfeifferi</name>
    <name type="common">Bloodfluke planorb</name>
    <name type="synonym">Freshwater snail</name>
    <dbReference type="NCBI Taxonomy" id="112525"/>
    <lineage>
        <taxon>Eukaryota</taxon>
        <taxon>Metazoa</taxon>
        <taxon>Spiralia</taxon>
        <taxon>Lophotrochozoa</taxon>
        <taxon>Mollusca</taxon>
        <taxon>Gastropoda</taxon>
        <taxon>Heterobranchia</taxon>
        <taxon>Euthyneura</taxon>
        <taxon>Panpulmonata</taxon>
        <taxon>Hygrophila</taxon>
        <taxon>Lymnaeoidea</taxon>
        <taxon>Planorbidae</taxon>
        <taxon>Biomphalaria</taxon>
    </lineage>
</organism>
<reference evidence="3" key="1">
    <citation type="journal article" date="2023" name="PLoS Negl. Trop. Dis.">
        <title>A genome sequence for Biomphalaria pfeifferi, the major vector snail for the human-infecting parasite Schistosoma mansoni.</title>
        <authorList>
            <person name="Bu L."/>
            <person name="Lu L."/>
            <person name="Laidemitt M.R."/>
            <person name="Zhang S.M."/>
            <person name="Mutuku M."/>
            <person name="Mkoji G."/>
            <person name="Steinauer M."/>
            <person name="Loker E.S."/>
        </authorList>
    </citation>
    <scope>NUCLEOTIDE SEQUENCE</scope>
    <source>
        <strain evidence="3">KasaAsao</strain>
    </source>
</reference>
<evidence type="ECO:0000256" key="2">
    <source>
        <dbReference type="SAM" id="SignalP"/>
    </source>
</evidence>
<proteinExistence type="predicted"/>
<feature type="chain" id="PRO_5042079008" description="Cysteine and tyrosine-rich protein 1" evidence="2">
    <location>
        <begin position="20"/>
        <end position="122"/>
    </location>
</feature>
<reference evidence="3" key="2">
    <citation type="submission" date="2023-04" db="EMBL/GenBank/DDBJ databases">
        <authorList>
            <person name="Bu L."/>
            <person name="Lu L."/>
            <person name="Laidemitt M.R."/>
            <person name="Zhang S.M."/>
            <person name="Mutuku M."/>
            <person name="Mkoji G."/>
            <person name="Steinauer M."/>
            <person name="Loker E.S."/>
        </authorList>
    </citation>
    <scope>NUCLEOTIDE SEQUENCE</scope>
    <source>
        <strain evidence="3">KasaAsao</strain>
        <tissue evidence="3">Whole Snail</tissue>
    </source>
</reference>
<comment type="caution">
    <text evidence="3">The sequence shown here is derived from an EMBL/GenBank/DDBJ whole genome shotgun (WGS) entry which is preliminary data.</text>
</comment>
<keyword evidence="4" id="KW-1185">Reference proteome</keyword>
<name>A0AAD8EWD5_BIOPF</name>
<dbReference type="Proteomes" id="UP001233172">
    <property type="component" value="Unassembled WGS sequence"/>
</dbReference>
<accession>A0AAD8EWD5</accession>
<keyword evidence="1" id="KW-0812">Transmembrane</keyword>
<feature type="signal peptide" evidence="2">
    <location>
        <begin position="1"/>
        <end position="19"/>
    </location>
</feature>